<dbReference type="InterPro" id="IPR016864">
    <property type="entry name" value="UCP028035"/>
</dbReference>
<proteinExistence type="predicted"/>
<dbReference type="PIRSF" id="PIRSF028035">
    <property type="entry name" value="UCP028035"/>
    <property type="match status" value="1"/>
</dbReference>
<dbReference type="InterPro" id="IPR046539">
    <property type="entry name" value="DUF6604"/>
</dbReference>
<protein>
    <recommendedName>
        <fullName evidence="2">DUF6604 domain-containing protein</fullName>
    </recommendedName>
</protein>
<sequence>MGLNPYLSYKRDTGRLIYWIVKTSNEIISQAVVLPHDVPCTPNLTGQITIASLVPLCKLIAKNLSPTPPAILQMFCSVIDARTTSYRNFQALVAERPDPELEKSNASHLYFISVLTEAFKALGGTDLYDPTRPSSNYAEELEQALFSNQFAILDTLSDEELGQDGSSPVEQDGQLNSSAEEKGKEARQGQKKGKQISMEDYCFIRDSDGTVTDQYLAVSSIIYEWATLRDEVQDLWKKVAYGGLNSAIAAAVSNVAISVIERSVTAMSTDFPGQESYGALIHHITRGSLETAQDALKLSFHYFQGDKIIGKSPTPAKVDLQEQLLLHAYDALVDFVSDFQKNRNGKPTKRMMKQIKNWNPHLDLGRATNKERLEWRRSYTINWLYDLVNVFSSPVVQRNTADGEKEHMVEEEVDWSLVGEDRRVLGLGNFASLVTRLAMQKQGSKFRSEILPQHVFQLQCMVDAMTASRGLSILPLRGHVTTRPPSGFRPRRDLDLFLDRKDENSILGFLKGANILKMLIQEAFNMITPLELKGVALLHSASIPVLDKLHCEFANWLGESKYMHGLPGIPPSRFSDSDANGLWEYSPFLCGSGLAEALADVTRASLELLEQLPEAVLLVHLYNMLWQKKSMTSYESGIYTELLVLFRGNFFQDGIGSYLAALRAASWEPDRVPDKDIPLHSCFLDHRLSLVKTFVDPTTDRKRLEETDLVRKCRSMGASDEEMVD</sequence>
<comment type="caution">
    <text evidence="3">The sequence shown here is derived from an EMBL/GenBank/DDBJ whole genome shotgun (WGS) entry which is preliminary data.</text>
</comment>
<feature type="compositionally biased region" description="Polar residues" evidence="1">
    <location>
        <begin position="164"/>
        <end position="178"/>
    </location>
</feature>
<reference evidence="3" key="1">
    <citation type="submission" date="2023-06" db="EMBL/GenBank/DDBJ databases">
        <title>Genome-scale phylogeny and comparative genomics of the fungal order Sordariales.</title>
        <authorList>
            <consortium name="Lawrence Berkeley National Laboratory"/>
            <person name="Hensen N."/>
            <person name="Bonometti L."/>
            <person name="Westerberg I."/>
            <person name="Brannstrom I.O."/>
            <person name="Guillou S."/>
            <person name="Cros-Aarteil S."/>
            <person name="Calhoun S."/>
            <person name="Haridas S."/>
            <person name="Kuo A."/>
            <person name="Mondo S."/>
            <person name="Pangilinan J."/>
            <person name="Riley R."/>
            <person name="Labutti K."/>
            <person name="Andreopoulos B."/>
            <person name="Lipzen A."/>
            <person name="Chen C."/>
            <person name="Yanf M."/>
            <person name="Daum C."/>
            <person name="Ng V."/>
            <person name="Clum A."/>
            <person name="Steindorff A."/>
            <person name="Ohm R."/>
            <person name="Martin F."/>
            <person name="Silar P."/>
            <person name="Natvig D."/>
            <person name="Lalanne C."/>
            <person name="Gautier V."/>
            <person name="Ament-Velasquez S.L."/>
            <person name="Kruys A."/>
            <person name="Hutchinson M.I."/>
            <person name="Powell A.J."/>
            <person name="Barry K."/>
            <person name="Miller A.N."/>
            <person name="Grigoriev I.V."/>
            <person name="Debuchy R."/>
            <person name="Gladieux P."/>
            <person name="Thoren M.H."/>
            <person name="Johannesson H."/>
        </authorList>
    </citation>
    <scope>NUCLEOTIDE SEQUENCE</scope>
    <source>
        <strain evidence="3">SMH4607-1</strain>
    </source>
</reference>
<evidence type="ECO:0000256" key="1">
    <source>
        <dbReference type="SAM" id="MobiDB-lite"/>
    </source>
</evidence>
<feature type="compositionally biased region" description="Basic and acidic residues" evidence="1">
    <location>
        <begin position="179"/>
        <end position="188"/>
    </location>
</feature>
<accession>A0AA40AGI7</accession>
<dbReference type="PANTHER" id="PTHR38795:SF1">
    <property type="entry name" value="DUF6604 DOMAIN-CONTAINING PROTEIN"/>
    <property type="match status" value="1"/>
</dbReference>
<evidence type="ECO:0000313" key="4">
    <source>
        <dbReference type="Proteomes" id="UP001172102"/>
    </source>
</evidence>
<dbReference type="AlphaFoldDB" id="A0AA40AGI7"/>
<dbReference type="EMBL" id="JAUKUA010000004">
    <property type="protein sequence ID" value="KAK0715393.1"/>
    <property type="molecule type" value="Genomic_DNA"/>
</dbReference>
<keyword evidence="4" id="KW-1185">Reference proteome</keyword>
<gene>
    <name evidence="3" type="ORF">B0H67DRAFT_537774</name>
</gene>
<evidence type="ECO:0000313" key="3">
    <source>
        <dbReference type="EMBL" id="KAK0715393.1"/>
    </source>
</evidence>
<evidence type="ECO:0000259" key="2">
    <source>
        <dbReference type="Pfam" id="PF20253"/>
    </source>
</evidence>
<feature type="non-terminal residue" evidence="3">
    <location>
        <position position="1"/>
    </location>
</feature>
<name>A0AA40AGI7_9PEZI</name>
<feature type="domain" description="DUF6604" evidence="2">
    <location>
        <begin position="8"/>
        <end position="267"/>
    </location>
</feature>
<dbReference type="Pfam" id="PF20253">
    <property type="entry name" value="DUF6604"/>
    <property type="match status" value="1"/>
</dbReference>
<organism evidence="3 4">
    <name type="scientific">Lasiosphaeris hirsuta</name>
    <dbReference type="NCBI Taxonomy" id="260670"/>
    <lineage>
        <taxon>Eukaryota</taxon>
        <taxon>Fungi</taxon>
        <taxon>Dikarya</taxon>
        <taxon>Ascomycota</taxon>
        <taxon>Pezizomycotina</taxon>
        <taxon>Sordariomycetes</taxon>
        <taxon>Sordariomycetidae</taxon>
        <taxon>Sordariales</taxon>
        <taxon>Lasiosphaeriaceae</taxon>
        <taxon>Lasiosphaeris</taxon>
    </lineage>
</organism>
<feature type="region of interest" description="Disordered" evidence="1">
    <location>
        <begin position="161"/>
        <end position="193"/>
    </location>
</feature>
<dbReference type="Proteomes" id="UP001172102">
    <property type="component" value="Unassembled WGS sequence"/>
</dbReference>
<dbReference type="PANTHER" id="PTHR38795">
    <property type="entry name" value="DUF6604 DOMAIN-CONTAINING PROTEIN"/>
    <property type="match status" value="1"/>
</dbReference>